<sequence length="797" mass="91500">MKNILQSAFLLLIFQLMGSIGAQAQLINFEETWQAFLKDPLTASVSELPKPPKSSVGDYAKYHLMYANSSFCADELIDAESYLKELKSMDKSQYDKYPGFSQRLADLEGKMKAYYKVDVLWKRHLQKFDVSRGELEAAEEGRKVCEKGTLAKYYQMMSMAYYCEGNEVEALNQFENKAMRIVDKTSLQAADVEGLPGEIKRSKAHFKVLGQLNKAWKTYMDSDVSPGFEPEVPLYTCYTIPNMKAYMLRAMVDVCKNGSEMLAKIKELEAENTHDIPADLAEKIGWLEAEVKKYNGNLAVLNKAWGQFTSSGKVDPSLKYMGEYCEKDAQIKAYTMAGTLDYCNIGEEMLGKIAEVQKEYNPTLDATTKAKIKALEKLVKEDAARQAKLEEAWAEFVPQDTLNSIDFAFEYCDKEAQIRAYIMDGRVNACYKGEQRLADIDKLMASAKPSLQADTKAKWEDLKVVVAKYRGDIAALDKLWASFIQNNDTIYEEFTVEPYYCDKITQVKSWCLVGNVNTCEQGQEYMDKIDSYTKTYKLKYDQELSCRITRLRQQIWDCRYWELVRQAQKETHEERERFGPESAEMMRLDLNNDKLPCNTEVLYEPLGKIGVRYVIQTFLCQGTDLAKMGDPEYYKKIATWVDTEVLSKYCEANMRCKKDFYIYLEGHTDGHPFSFHRYKKSLGVPKGTEFTHFVGKGEKEAADTIVKKTERELSFDLKSNMELGIARAWTVREQLQFMKVPITIGAYEHPSKERGAEYRRVDVELNITNLLLDFYEKRLAELIEESGIGEKPKDCKG</sequence>
<keyword evidence="3" id="KW-1185">Reference proteome</keyword>
<dbReference type="OrthoDB" id="1488311at2"/>
<dbReference type="EMBL" id="CP002831">
    <property type="protein sequence ID" value="AFC25701.1"/>
    <property type="molecule type" value="Genomic_DNA"/>
</dbReference>
<organism evidence="2 3">
    <name type="scientific">Saprospira grandis (strain Lewin)</name>
    <dbReference type="NCBI Taxonomy" id="984262"/>
    <lineage>
        <taxon>Bacteria</taxon>
        <taxon>Pseudomonadati</taxon>
        <taxon>Bacteroidota</taxon>
        <taxon>Saprospiria</taxon>
        <taxon>Saprospirales</taxon>
        <taxon>Saprospiraceae</taxon>
        <taxon>Saprospira</taxon>
    </lineage>
</organism>
<evidence type="ECO:0000256" key="1">
    <source>
        <dbReference type="SAM" id="SignalP"/>
    </source>
</evidence>
<keyword evidence="1" id="KW-0732">Signal</keyword>
<evidence type="ECO:0000313" key="2">
    <source>
        <dbReference type="EMBL" id="AFC25701.1"/>
    </source>
</evidence>
<name>H6LAV8_SAPGL</name>
<feature type="chain" id="PRO_5003605036" evidence="1">
    <location>
        <begin position="25"/>
        <end position="797"/>
    </location>
</feature>
<evidence type="ECO:0000313" key="3">
    <source>
        <dbReference type="Proteomes" id="UP000007519"/>
    </source>
</evidence>
<reference evidence="2 3" key="1">
    <citation type="journal article" date="2012" name="Stand. Genomic Sci.">
        <title>Complete genome sequencing and analysis of Saprospira grandis str. Lewin, a predatory marine bacterium.</title>
        <authorList>
            <person name="Saw J.H."/>
            <person name="Yuryev A."/>
            <person name="Kanbe M."/>
            <person name="Hou S."/>
            <person name="Young A.G."/>
            <person name="Aizawa S."/>
            <person name="Alam M."/>
        </authorList>
    </citation>
    <scope>NUCLEOTIDE SEQUENCE [LARGE SCALE GENOMIC DNA]</scope>
    <source>
        <strain evidence="2 3">Lewin</strain>
    </source>
</reference>
<feature type="signal peptide" evidence="1">
    <location>
        <begin position="1"/>
        <end position="24"/>
    </location>
</feature>
<accession>H6LAV8</accession>
<dbReference type="STRING" id="984262.SGRA_2973"/>
<dbReference type="HOGENOM" id="CLU_352631_0_0_10"/>
<proteinExistence type="predicted"/>
<protein>
    <submittedName>
        <fullName evidence="2">Uncharacterized protein</fullName>
    </submittedName>
</protein>
<dbReference type="AlphaFoldDB" id="H6LAV8"/>
<dbReference type="KEGG" id="sgn:SGRA_2973"/>
<dbReference type="Proteomes" id="UP000007519">
    <property type="component" value="Chromosome"/>
</dbReference>
<gene>
    <name evidence="2" type="ordered locus">SGRA_2973</name>
</gene>
<dbReference type="RefSeq" id="WP_015693303.1">
    <property type="nucleotide sequence ID" value="NC_016940.1"/>
</dbReference>